<dbReference type="InterPro" id="IPR029063">
    <property type="entry name" value="SAM-dependent_MTases_sf"/>
</dbReference>
<feature type="domain" description="Methyltransferase" evidence="1">
    <location>
        <begin position="97"/>
        <end position="221"/>
    </location>
</feature>
<dbReference type="PANTHER" id="PTHR43591">
    <property type="entry name" value="METHYLTRANSFERASE"/>
    <property type="match status" value="1"/>
</dbReference>
<comment type="caution">
    <text evidence="2">The sequence shown here is derived from an EMBL/GenBank/DDBJ whole genome shotgun (WGS) entry which is preliminary data.</text>
</comment>
<dbReference type="OrthoDB" id="6329284at2759"/>
<dbReference type="InterPro" id="IPR025714">
    <property type="entry name" value="Methyltranfer_dom"/>
</dbReference>
<dbReference type="AlphaFoldDB" id="A0A8H6VKS3"/>
<dbReference type="EMBL" id="JABCIY010000040">
    <property type="protein sequence ID" value="KAF7195355.1"/>
    <property type="molecule type" value="Genomic_DNA"/>
</dbReference>
<dbReference type="GO" id="GO:0032259">
    <property type="term" value="P:methylation"/>
    <property type="evidence" value="ECO:0007669"/>
    <property type="project" value="UniProtKB-KW"/>
</dbReference>
<keyword evidence="3" id="KW-1185">Reference proteome</keyword>
<reference evidence="2" key="1">
    <citation type="submission" date="2020-04" db="EMBL/GenBank/DDBJ databases">
        <title>Draft genome resource of the tomato pathogen Pseudocercospora fuligena.</title>
        <authorList>
            <person name="Zaccaron A."/>
        </authorList>
    </citation>
    <scope>NUCLEOTIDE SEQUENCE</scope>
    <source>
        <strain evidence="2">PF001</strain>
    </source>
</reference>
<protein>
    <submittedName>
        <fullName evidence="2">Ubiquinone biosynthesis O-methyltransferase</fullName>
    </submittedName>
</protein>
<name>A0A8H6VKS3_9PEZI</name>
<dbReference type="CDD" id="cd02440">
    <property type="entry name" value="AdoMet_MTases"/>
    <property type="match status" value="1"/>
</dbReference>
<dbReference type="GO" id="GO:0008168">
    <property type="term" value="F:methyltransferase activity"/>
    <property type="evidence" value="ECO:0007669"/>
    <property type="project" value="UniProtKB-KW"/>
</dbReference>
<dbReference type="Gene3D" id="3.40.50.150">
    <property type="entry name" value="Vaccinia Virus protein VP39"/>
    <property type="match status" value="1"/>
</dbReference>
<evidence type="ECO:0000313" key="3">
    <source>
        <dbReference type="Proteomes" id="UP000660729"/>
    </source>
</evidence>
<organism evidence="2 3">
    <name type="scientific">Pseudocercospora fuligena</name>
    <dbReference type="NCBI Taxonomy" id="685502"/>
    <lineage>
        <taxon>Eukaryota</taxon>
        <taxon>Fungi</taxon>
        <taxon>Dikarya</taxon>
        <taxon>Ascomycota</taxon>
        <taxon>Pezizomycotina</taxon>
        <taxon>Dothideomycetes</taxon>
        <taxon>Dothideomycetidae</taxon>
        <taxon>Mycosphaerellales</taxon>
        <taxon>Mycosphaerellaceae</taxon>
        <taxon>Pseudocercospora</taxon>
    </lineage>
</organism>
<dbReference type="SUPFAM" id="SSF53335">
    <property type="entry name" value="S-adenosyl-L-methionine-dependent methyltransferases"/>
    <property type="match status" value="1"/>
</dbReference>
<sequence length="336" mass="38374">MRVLHNRRPIDHAWRTSLADMSMNEAYNIIDASDLPDGSRNEEAQRFTRSQRSAWDAIADHWNMFQHPEANGRVEDGNDMFNECLLPVVDELVSWRPGETVLDLGAGSGIICRRFAKQGAQVVGLDFSEAMLDVGRELSRQQKLDHLVEFGTVDLTDVRSMKTFMEKRKRRMRADGKDEVEARFDIITISTTVKSLSSLEALAEMLPRMLKPNGRIVIVDLHPAFSKPAGHRGMEIFEDPKTGRQQLSTYIKVPKYLNIPPTMSEAVRGQPEPLMVFHRPLWALMEPFFRCGLVLDGLREPAFEGERIPSQAQSYHNFQQTPMLLAYRLRHCAPRT</sequence>
<evidence type="ECO:0000313" key="2">
    <source>
        <dbReference type="EMBL" id="KAF7195355.1"/>
    </source>
</evidence>
<evidence type="ECO:0000259" key="1">
    <source>
        <dbReference type="Pfam" id="PF13847"/>
    </source>
</evidence>
<keyword evidence="2" id="KW-0489">Methyltransferase</keyword>
<gene>
    <name evidence="2" type="ORF">HII31_03247</name>
</gene>
<dbReference type="Proteomes" id="UP000660729">
    <property type="component" value="Unassembled WGS sequence"/>
</dbReference>
<proteinExistence type="predicted"/>
<accession>A0A8H6VKS3</accession>
<keyword evidence="2" id="KW-0808">Transferase</keyword>
<dbReference type="Pfam" id="PF13847">
    <property type="entry name" value="Methyltransf_31"/>
    <property type="match status" value="1"/>
</dbReference>
<keyword evidence="2" id="KW-0830">Ubiquinone</keyword>